<dbReference type="GO" id="GO:0008999">
    <property type="term" value="F:protein-N-terminal-alanine acetyltransferase activity"/>
    <property type="evidence" value="ECO:0007669"/>
    <property type="project" value="TreeGrafter"/>
</dbReference>
<sequence>MEPKPQASTELPSYPPFDKGDIVIRSSDKVDLVMYKSDLIRASPVFETMFSLPQPSPVSPVGNYLLIQFSETGEVLKSLFTPCLPWQPVIHAFANFEHALQVIAAAKKYEMDWLVTMVRQSPAIQEAAQRDPVAAYFKAHHFGFVEEITLAARLCLRLPLMDILNAEIDSYAFEDIGFKPSSYQRLLRYRINCFEAVRTFIESKAIFSDYSTHGSLNDIQLEDTWMIEAYCQRWWTSYKPGIIAQLENNTVMGIDGFGLMTSFLDDAKRTEVSNLPPLGRLAKQILHFASWMTDEINDLISPLDRERSNARRNAHFRSVAQSLEMAPDSVHKSSSTATTNDLHQLLQAPPPARAARRRRALRPEPYDINWVFPLHTESLATARVTLVPFVPAALAGVLGLFGCSAANLSAEIAYVAVLPAFQRTHVASNAVGLLMRYCLELPGTAPPGLGLRRVQWCAHTKNVRSARLAERMGFRREGVHRWMWVLPKELARDGDVVTGEGRAADVPGRHTFVLSVCWDDWEDGVREIAQGNIDREA</sequence>
<dbReference type="PROSITE" id="PS51186">
    <property type="entry name" value="GNAT"/>
    <property type="match status" value="1"/>
</dbReference>
<reference evidence="3 4" key="1">
    <citation type="journal article" date="2014" name="PLoS Genet.">
        <title>Analysis of the Phlebiopsis gigantea genome, transcriptome and secretome provides insight into its pioneer colonization strategies of wood.</title>
        <authorList>
            <person name="Hori C."/>
            <person name="Ishida T."/>
            <person name="Igarashi K."/>
            <person name="Samejima M."/>
            <person name="Suzuki H."/>
            <person name="Master E."/>
            <person name="Ferreira P."/>
            <person name="Ruiz-Duenas F.J."/>
            <person name="Held B."/>
            <person name="Canessa P."/>
            <person name="Larrondo L.F."/>
            <person name="Schmoll M."/>
            <person name="Druzhinina I.S."/>
            <person name="Kubicek C.P."/>
            <person name="Gaskell J.A."/>
            <person name="Kersten P."/>
            <person name="St John F."/>
            <person name="Glasner J."/>
            <person name="Sabat G."/>
            <person name="Splinter BonDurant S."/>
            <person name="Syed K."/>
            <person name="Yadav J."/>
            <person name="Mgbeahuruike A.C."/>
            <person name="Kovalchuk A."/>
            <person name="Asiegbu F.O."/>
            <person name="Lackner G."/>
            <person name="Hoffmeister D."/>
            <person name="Rencoret J."/>
            <person name="Gutierrez A."/>
            <person name="Sun H."/>
            <person name="Lindquist E."/>
            <person name="Barry K."/>
            <person name="Riley R."/>
            <person name="Grigoriev I.V."/>
            <person name="Henrissat B."/>
            <person name="Kues U."/>
            <person name="Berka R.M."/>
            <person name="Martinez A.T."/>
            <person name="Covert S.F."/>
            <person name="Blanchette R.A."/>
            <person name="Cullen D."/>
        </authorList>
    </citation>
    <scope>NUCLEOTIDE SEQUENCE [LARGE SCALE GENOMIC DNA]</scope>
    <source>
        <strain evidence="3 4">11061_1 CR5-6</strain>
    </source>
</reference>
<dbReference type="SUPFAM" id="SSF55729">
    <property type="entry name" value="Acyl-CoA N-acyltransferases (Nat)"/>
    <property type="match status" value="1"/>
</dbReference>
<protein>
    <recommendedName>
        <fullName evidence="2">N-acetyltransferase domain-containing protein</fullName>
    </recommendedName>
</protein>
<feature type="domain" description="N-acetyltransferase" evidence="2">
    <location>
        <begin position="332"/>
        <end position="493"/>
    </location>
</feature>
<organism evidence="3 4">
    <name type="scientific">Phlebiopsis gigantea (strain 11061_1 CR5-6)</name>
    <name type="common">White-rot fungus</name>
    <name type="synonym">Peniophora gigantea</name>
    <dbReference type="NCBI Taxonomy" id="745531"/>
    <lineage>
        <taxon>Eukaryota</taxon>
        <taxon>Fungi</taxon>
        <taxon>Dikarya</taxon>
        <taxon>Basidiomycota</taxon>
        <taxon>Agaricomycotina</taxon>
        <taxon>Agaricomycetes</taxon>
        <taxon>Polyporales</taxon>
        <taxon>Phanerochaetaceae</taxon>
        <taxon>Phlebiopsis</taxon>
    </lineage>
</organism>
<dbReference type="Pfam" id="PF13302">
    <property type="entry name" value="Acetyltransf_3"/>
    <property type="match status" value="1"/>
</dbReference>
<evidence type="ECO:0000259" key="2">
    <source>
        <dbReference type="PROSITE" id="PS51186"/>
    </source>
</evidence>
<feature type="compositionally biased region" description="Polar residues" evidence="1">
    <location>
        <begin position="332"/>
        <end position="342"/>
    </location>
</feature>
<dbReference type="PANTHER" id="PTHR43441:SF5">
    <property type="entry name" value="FAMILY ACETYLTRANSFERASE, PUTATIVE-RELATED"/>
    <property type="match status" value="1"/>
</dbReference>
<gene>
    <name evidence="3" type="ORF">PHLGIDRAFT_16682</name>
</gene>
<evidence type="ECO:0000313" key="4">
    <source>
        <dbReference type="Proteomes" id="UP000053257"/>
    </source>
</evidence>
<dbReference type="GO" id="GO:1990189">
    <property type="term" value="F:protein N-terminal-serine acetyltransferase activity"/>
    <property type="evidence" value="ECO:0007669"/>
    <property type="project" value="TreeGrafter"/>
</dbReference>
<feature type="region of interest" description="Disordered" evidence="1">
    <location>
        <begin position="327"/>
        <end position="347"/>
    </location>
</feature>
<dbReference type="OrthoDB" id="41238at2759"/>
<evidence type="ECO:0000256" key="1">
    <source>
        <dbReference type="SAM" id="MobiDB-lite"/>
    </source>
</evidence>
<dbReference type="HOGENOM" id="CLU_507256_0_0_1"/>
<evidence type="ECO:0000313" key="3">
    <source>
        <dbReference type="EMBL" id="KIP02225.1"/>
    </source>
</evidence>
<dbReference type="Proteomes" id="UP000053257">
    <property type="component" value="Unassembled WGS sequence"/>
</dbReference>
<dbReference type="InterPro" id="IPR000182">
    <property type="entry name" value="GNAT_dom"/>
</dbReference>
<dbReference type="EMBL" id="KN840691">
    <property type="protein sequence ID" value="KIP02225.1"/>
    <property type="molecule type" value="Genomic_DNA"/>
</dbReference>
<dbReference type="AlphaFoldDB" id="A0A0C3S354"/>
<proteinExistence type="predicted"/>
<keyword evidence="4" id="KW-1185">Reference proteome</keyword>
<accession>A0A0C3S354</accession>
<dbReference type="InterPro" id="IPR051908">
    <property type="entry name" value="Ribosomal_N-acetyltransferase"/>
</dbReference>
<name>A0A0C3S354_PHLG1</name>
<dbReference type="InterPro" id="IPR016181">
    <property type="entry name" value="Acyl_CoA_acyltransferase"/>
</dbReference>
<dbReference type="PANTHER" id="PTHR43441">
    <property type="entry name" value="RIBOSOMAL-PROTEIN-SERINE ACETYLTRANSFERASE"/>
    <property type="match status" value="1"/>
</dbReference>
<dbReference type="Gene3D" id="3.40.630.30">
    <property type="match status" value="1"/>
</dbReference>